<comment type="caution">
    <text evidence="1">The sequence shown here is derived from an EMBL/GenBank/DDBJ whole genome shotgun (WGS) entry which is preliminary data.</text>
</comment>
<accession>A0ACC3A7W1</accession>
<evidence type="ECO:0000313" key="2">
    <source>
        <dbReference type="Proteomes" id="UP001172386"/>
    </source>
</evidence>
<reference evidence="1" key="1">
    <citation type="submission" date="2022-10" db="EMBL/GenBank/DDBJ databases">
        <title>Culturing micro-colonial fungi from biological soil crusts in the Mojave desert and describing Neophaeococcomyces mojavensis, and introducing the new genera and species Taxawa tesnikishii.</title>
        <authorList>
            <person name="Kurbessoian T."/>
            <person name="Stajich J.E."/>
        </authorList>
    </citation>
    <scope>NUCLEOTIDE SEQUENCE</scope>
    <source>
        <strain evidence="1">JES_112</strain>
    </source>
</reference>
<dbReference type="Proteomes" id="UP001172386">
    <property type="component" value="Unassembled WGS sequence"/>
</dbReference>
<keyword evidence="2" id="KW-1185">Reference proteome</keyword>
<gene>
    <name evidence="1" type="ORF">H2198_004634</name>
</gene>
<proteinExistence type="predicted"/>
<organism evidence="1 2">
    <name type="scientific">Neophaeococcomyces mojaviensis</name>
    <dbReference type="NCBI Taxonomy" id="3383035"/>
    <lineage>
        <taxon>Eukaryota</taxon>
        <taxon>Fungi</taxon>
        <taxon>Dikarya</taxon>
        <taxon>Ascomycota</taxon>
        <taxon>Pezizomycotina</taxon>
        <taxon>Eurotiomycetes</taxon>
        <taxon>Chaetothyriomycetidae</taxon>
        <taxon>Chaetothyriales</taxon>
        <taxon>Chaetothyriales incertae sedis</taxon>
        <taxon>Neophaeococcomyces</taxon>
    </lineage>
</organism>
<dbReference type="EMBL" id="JAPDRQ010000071">
    <property type="protein sequence ID" value="KAJ9656881.1"/>
    <property type="molecule type" value="Genomic_DNA"/>
</dbReference>
<protein>
    <submittedName>
        <fullName evidence="1">Uncharacterized protein</fullName>
    </submittedName>
</protein>
<evidence type="ECO:0000313" key="1">
    <source>
        <dbReference type="EMBL" id="KAJ9656881.1"/>
    </source>
</evidence>
<sequence length="498" mass="56826">MDSKSLHQFDGENTGHQYPPVTLNDNARLHQGDYHFHYYAAPVERAETPPSPSFNVPFRRDADFVVRGTILTQIERKCEEGGARVALVGFGGVGKSQLAIEYCHRLRERSPDTWVFWVYASNTDRIEGGYREIAEEVKIPGRNDPQANIFELVKKWLRNEKKGKWLLVLDNADNDDILMLPQKAKVSQSSQKLECQSLPLSDYLPQSRNGAVLITTRTANMAYHFVEPRDIIPIDPMAEDDAIELLAKKLNSHKGDTDLKDLATILEFMPLAIVQAAAYISKRAPRCNVRQYIDEFIKSDQARTQLLNHEAGHLRRDRDAENSIITTWQISFDYIREMWPSSADLLSLMSFFDRQGIPEHVLRAKSQKGEGVERAQSDADHESAIIYTDEFETDLGRLRDYSFVTVEADGHTFAMHRLVQLATRTWLGQHGQDTKQKTLFLRKLNMSFPRAAYEKWTQCEALFPHAKAAEEQPPDHSKNDRSVRDWAAILNKAGGEDV</sequence>
<name>A0ACC3A7W1_9EURO</name>